<keyword evidence="2" id="KW-1185">Reference proteome</keyword>
<reference evidence="1 2" key="1">
    <citation type="submission" date="2019-12" db="EMBL/GenBank/DDBJ databases">
        <title>Genome sequenceing of Clostridium bovifaecis.</title>
        <authorList>
            <person name="Yao Y."/>
        </authorList>
    </citation>
    <scope>NUCLEOTIDE SEQUENCE [LARGE SCALE GENOMIC DNA]</scope>
    <source>
        <strain evidence="1 2">BXX</strain>
    </source>
</reference>
<dbReference type="EMBL" id="CP046522">
    <property type="protein sequence ID" value="QGU95689.1"/>
    <property type="molecule type" value="Genomic_DNA"/>
</dbReference>
<protein>
    <submittedName>
        <fullName evidence="1">Uncharacterized protein</fullName>
    </submittedName>
</protein>
<gene>
    <name evidence="1" type="ORF">GOM49_11845</name>
</gene>
<dbReference type="Proteomes" id="UP000422764">
    <property type="component" value="Chromosome"/>
</dbReference>
<sequence>MNKKDVLEFLRENELDDVEEISSKKGLLVVRFFYDFDEDELEAARGYANDESEEDADEESWKEEYYLPYLNDIAADNVGEIIEEVVEEFDISGQYISYDLNEEERCEFIGVFSNEDFDIEEVLEELDL</sequence>
<evidence type="ECO:0000313" key="2">
    <source>
        <dbReference type="Proteomes" id="UP000422764"/>
    </source>
</evidence>
<name>A0A6I6EPW2_9CLOT</name>
<accession>A0A6I6EPW2</accession>
<evidence type="ECO:0000313" key="1">
    <source>
        <dbReference type="EMBL" id="QGU95689.1"/>
    </source>
</evidence>
<organism evidence="1 2">
    <name type="scientific">Clostridium bovifaecis</name>
    <dbReference type="NCBI Taxonomy" id="2184719"/>
    <lineage>
        <taxon>Bacteria</taxon>
        <taxon>Bacillati</taxon>
        <taxon>Bacillota</taxon>
        <taxon>Clostridia</taxon>
        <taxon>Eubacteriales</taxon>
        <taxon>Clostridiaceae</taxon>
        <taxon>Clostridium</taxon>
    </lineage>
</organism>
<dbReference type="AlphaFoldDB" id="A0A6I6EPW2"/>
<proteinExistence type="predicted"/>